<dbReference type="GO" id="GO:0005634">
    <property type="term" value="C:nucleus"/>
    <property type="evidence" value="ECO:0007669"/>
    <property type="project" value="InterPro"/>
</dbReference>
<dbReference type="GO" id="GO:0009933">
    <property type="term" value="P:meristem structural organization"/>
    <property type="evidence" value="ECO:0007669"/>
    <property type="project" value="InterPro"/>
</dbReference>
<proteinExistence type="predicted"/>
<dbReference type="PANTHER" id="PTHR47684:SF1">
    <property type="entry name" value="PROTEIN TONSOKU"/>
    <property type="match status" value="1"/>
</dbReference>
<dbReference type="InterPro" id="IPR044227">
    <property type="entry name" value="TONSOKU"/>
</dbReference>
<evidence type="ECO:0000313" key="2">
    <source>
        <dbReference type="EMBL" id="CAI9109017.1"/>
    </source>
</evidence>
<dbReference type="EMBL" id="OX459123">
    <property type="protein sequence ID" value="CAI9109017.1"/>
    <property type="molecule type" value="Genomic_DNA"/>
</dbReference>
<gene>
    <name evidence="2" type="ORF">OLC1_LOCUS16988</name>
</gene>
<sequence>MGNVMDSAGRWKGALEAFEEAYRIASEASIASAQLSALKNMHYSYMIRYDEDEKARMLQISINNLKHSTKEKKGAANICSETEEKIESQSSGRNEVSNSSDGSLPNSSRSNSHSCPADLNEDAPLISLLHHGKKGTKFSTVNQAAIRDSIKLPAYSPKSDSTSAGIQAVGCKRRRAVPTDCQEEENRAARRPVNFFHEDEAAASTALQNSQEQYEIQEESSCAHRPRTSAPVGQDAAEFRCSNNHESENTKCGANASENMICEYKTSDVNVLPSSDESCSITIKMEGDFVHLSQDSFLIGDKVSIEEMKVIVACLYHLQLPSKKRESGLVPVVKDIKYDGRTLQTLEATDLLKNHQFSRGLMEGSVGAWVSKPVMKNYIDCCKELSVHPSLKVLKNLYSLEVSEL</sequence>
<organism evidence="2 3">
    <name type="scientific">Oldenlandia corymbosa var. corymbosa</name>
    <dbReference type="NCBI Taxonomy" id="529605"/>
    <lineage>
        <taxon>Eukaryota</taxon>
        <taxon>Viridiplantae</taxon>
        <taxon>Streptophyta</taxon>
        <taxon>Embryophyta</taxon>
        <taxon>Tracheophyta</taxon>
        <taxon>Spermatophyta</taxon>
        <taxon>Magnoliopsida</taxon>
        <taxon>eudicotyledons</taxon>
        <taxon>Gunneridae</taxon>
        <taxon>Pentapetalae</taxon>
        <taxon>asterids</taxon>
        <taxon>lamiids</taxon>
        <taxon>Gentianales</taxon>
        <taxon>Rubiaceae</taxon>
        <taxon>Rubioideae</taxon>
        <taxon>Spermacoceae</taxon>
        <taxon>Hedyotis-Oldenlandia complex</taxon>
        <taxon>Oldenlandia</taxon>
    </lineage>
</organism>
<evidence type="ECO:0000256" key="1">
    <source>
        <dbReference type="SAM" id="MobiDB-lite"/>
    </source>
</evidence>
<feature type="region of interest" description="Disordered" evidence="1">
    <location>
        <begin position="71"/>
        <end position="118"/>
    </location>
</feature>
<dbReference type="GO" id="GO:0040029">
    <property type="term" value="P:epigenetic regulation of gene expression"/>
    <property type="evidence" value="ECO:0007669"/>
    <property type="project" value="InterPro"/>
</dbReference>
<accession>A0AAV1DME7</accession>
<protein>
    <submittedName>
        <fullName evidence="2">OLC1v1008747C1</fullName>
    </submittedName>
</protein>
<evidence type="ECO:0000313" key="3">
    <source>
        <dbReference type="Proteomes" id="UP001161247"/>
    </source>
</evidence>
<reference evidence="2" key="1">
    <citation type="submission" date="2023-03" db="EMBL/GenBank/DDBJ databases">
        <authorList>
            <person name="Julca I."/>
        </authorList>
    </citation>
    <scope>NUCLEOTIDE SEQUENCE</scope>
</reference>
<feature type="region of interest" description="Disordered" evidence="1">
    <location>
        <begin position="203"/>
        <end position="235"/>
    </location>
</feature>
<name>A0AAV1DME7_OLDCO</name>
<dbReference type="PANTHER" id="PTHR47684">
    <property type="entry name" value="PROTEIN TONSOKU"/>
    <property type="match status" value="1"/>
</dbReference>
<dbReference type="Proteomes" id="UP001161247">
    <property type="component" value="Chromosome 6"/>
</dbReference>
<feature type="compositionally biased region" description="Low complexity" evidence="1">
    <location>
        <begin position="97"/>
        <end position="114"/>
    </location>
</feature>
<keyword evidence="3" id="KW-1185">Reference proteome</keyword>
<dbReference type="AlphaFoldDB" id="A0AAV1DME7"/>
<dbReference type="GO" id="GO:0072423">
    <property type="term" value="P:response to DNA damage checkpoint signaling"/>
    <property type="evidence" value="ECO:0007669"/>
    <property type="project" value="InterPro"/>
</dbReference>